<evidence type="ECO:0008006" key="3">
    <source>
        <dbReference type="Google" id="ProtNLM"/>
    </source>
</evidence>
<evidence type="ECO:0000313" key="2">
    <source>
        <dbReference type="Proteomes" id="UP001208689"/>
    </source>
</evidence>
<evidence type="ECO:0000313" key="1">
    <source>
        <dbReference type="EMBL" id="UYP48630.1"/>
    </source>
</evidence>
<sequence length="203" mass="23611">MKKTLDDYLDFYLFHLLAVNSPCRIMDLTRVINQSAIFLAISLKTRIDRKTVLNRIRKLAQQGYVQLTSRPADHCLREVLWGRLTSEGEHRLDLLHQMFVKLLQLDFLELGSPSENRSPAKERWYQIDFQERADLDDYGRTLFGEELLMDRIVDPPVTSQELERVVARLVSKILSRLDITIADHPEECPKDLVNGCTLHLLHS</sequence>
<dbReference type="EMBL" id="CP104013">
    <property type="protein sequence ID" value="UYP48630.1"/>
    <property type="molecule type" value="Genomic_DNA"/>
</dbReference>
<protein>
    <recommendedName>
        <fullName evidence="3">MarR family transcriptional regulator</fullName>
    </recommendedName>
</protein>
<reference evidence="1" key="1">
    <citation type="submission" date="2022-09" db="EMBL/GenBank/DDBJ databases">
        <title>Actin cytoskeleton and complex cell architecture in an #Asgard archaeon.</title>
        <authorList>
            <person name="Ponce Toledo R.I."/>
            <person name="Schleper C."/>
            <person name="Rodrigues Oliveira T."/>
            <person name="Wollweber F."/>
            <person name="Xu J."/>
            <person name="Rittmann S."/>
            <person name="Klingl A."/>
            <person name="Pilhofer M."/>
        </authorList>
    </citation>
    <scope>NUCLEOTIDE SEQUENCE</scope>
    <source>
        <strain evidence="1">B-35</strain>
    </source>
</reference>
<gene>
    <name evidence="1" type="ORF">NEF87_004915</name>
</gene>
<dbReference type="Proteomes" id="UP001208689">
    <property type="component" value="Chromosome"/>
</dbReference>
<dbReference type="SUPFAM" id="SSF46785">
    <property type="entry name" value="Winged helix' DNA-binding domain"/>
    <property type="match status" value="1"/>
</dbReference>
<accession>A0ABY6HYP6</accession>
<keyword evidence="2" id="KW-1185">Reference proteome</keyword>
<organism evidence="1 2">
    <name type="scientific">Candidatus Lokiarchaeum ossiferum</name>
    <dbReference type="NCBI Taxonomy" id="2951803"/>
    <lineage>
        <taxon>Archaea</taxon>
        <taxon>Promethearchaeati</taxon>
        <taxon>Promethearchaeota</taxon>
        <taxon>Promethearchaeia</taxon>
        <taxon>Promethearchaeales</taxon>
        <taxon>Promethearchaeaceae</taxon>
        <taxon>Candidatus Lokiarchaeum</taxon>
    </lineage>
</organism>
<proteinExistence type="predicted"/>
<name>A0ABY6HYP6_9ARCH</name>
<dbReference type="InterPro" id="IPR036390">
    <property type="entry name" value="WH_DNA-bd_sf"/>
</dbReference>